<dbReference type="InterPro" id="IPR006103">
    <property type="entry name" value="Glyco_hydro_2_cat"/>
</dbReference>
<dbReference type="Pfam" id="PF02836">
    <property type="entry name" value="Glyco_hydro_2_C"/>
    <property type="match status" value="1"/>
</dbReference>
<dbReference type="InterPro" id="IPR013783">
    <property type="entry name" value="Ig-like_fold"/>
</dbReference>
<gene>
    <name evidence="9" type="ORF">NQZ67_12855</name>
</gene>
<dbReference type="InterPro" id="IPR032311">
    <property type="entry name" value="DUF4982"/>
</dbReference>
<feature type="domain" description="Glycoside hydrolase family 2" evidence="8">
    <location>
        <begin position="713"/>
        <end position="807"/>
    </location>
</feature>
<evidence type="ECO:0000313" key="10">
    <source>
        <dbReference type="Proteomes" id="UP001141950"/>
    </source>
</evidence>
<evidence type="ECO:0000259" key="7">
    <source>
        <dbReference type="Pfam" id="PF16355"/>
    </source>
</evidence>
<comment type="caution">
    <text evidence="9">The sequence shown here is derived from an EMBL/GenBank/DDBJ whole genome shotgun (WGS) entry which is preliminary data.</text>
</comment>
<comment type="similarity">
    <text evidence="1">Belongs to the glycosyl hydrolase 2 family.</text>
</comment>
<dbReference type="InterPro" id="IPR051913">
    <property type="entry name" value="GH2_Domain-Containing"/>
</dbReference>
<dbReference type="InterPro" id="IPR040605">
    <property type="entry name" value="Glyco_hydro2_dom5"/>
</dbReference>
<feature type="domain" description="DUF4982" evidence="7">
    <location>
        <begin position="642"/>
        <end position="699"/>
    </location>
</feature>
<dbReference type="Pfam" id="PF00703">
    <property type="entry name" value="Glyco_hydro_2"/>
    <property type="match status" value="1"/>
</dbReference>
<dbReference type="InterPro" id="IPR006102">
    <property type="entry name" value="Ig-like_GH2"/>
</dbReference>
<accession>A0A9X2S950</accession>
<dbReference type="Pfam" id="PF18565">
    <property type="entry name" value="Glyco_hydro2_C5"/>
    <property type="match status" value="1"/>
</dbReference>
<dbReference type="Gene3D" id="3.20.20.80">
    <property type="entry name" value="Glycosidases"/>
    <property type="match status" value="1"/>
</dbReference>
<dbReference type="InterPro" id="IPR036156">
    <property type="entry name" value="Beta-gal/glucu_dom_sf"/>
</dbReference>
<evidence type="ECO:0000259" key="6">
    <source>
        <dbReference type="Pfam" id="PF02837"/>
    </source>
</evidence>
<feature type="domain" description="Glycosyl hydrolases family 2 sugar binding" evidence="6">
    <location>
        <begin position="60"/>
        <end position="156"/>
    </location>
</feature>
<organism evidence="9 10">
    <name type="scientific">Paenibacillus soyae</name>
    <dbReference type="NCBI Taxonomy" id="2969249"/>
    <lineage>
        <taxon>Bacteria</taxon>
        <taxon>Bacillati</taxon>
        <taxon>Bacillota</taxon>
        <taxon>Bacilli</taxon>
        <taxon>Bacillales</taxon>
        <taxon>Paenibacillaceae</taxon>
        <taxon>Paenibacillus</taxon>
    </lineage>
</organism>
<evidence type="ECO:0000256" key="3">
    <source>
        <dbReference type="ARBA" id="ARBA00023295"/>
    </source>
</evidence>
<evidence type="ECO:0000259" key="5">
    <source>
        <dbReference type="Pfam" id="PF02836"/>
    </source>
</evidence>
<feature type="domain" description="Glycoside hydrolase family 2 catalytic" evidence="5">
    <location>
        <begin position="276"/>
        <end position="410"/>
    </location>
</feature>
<dbReference type="Pfam" id="PF02837">
    <property type="entry name" value="Glyco_hydro_2_N"/>
    <property type="match status" value="1"/>
</dbReference>
<keyword evidence="10" id="KW-1185">Reference proteome</keyword>
<keyword evidence="3" id="KW-0326">Glycosidase</keyword>
<evidence type="ECO:0000256" key="1">
    <source>
        <dbReference type="ARBA" id="ARBA00007401"/>
    </source>
</evidence>
<dbReference type="Gene3D" id="2.60.120.260">
    <property type="entry name" value="Galactose-binding domain-like"/>
    <property type="match status" value="1"/>
</dbReference>
<dbReference type="Gene3D" id="2.60.40.10">
    <property type="entry name" value="Immunoglobulins"/>
    <property type="match status" value="3"/>
</dbReference>
<evidence type="ECO:0000259" key="8">
    <source>
        <dbReference type="Pfam" id="PF18565"/>
    </source>
</evidence>
<dbReference type="PRINTS" id="PR00132">
    <property type="entry name" value="GLHYDRLASE2"/>
</dbReference>
<name>A0A9X2S950_9BACL</name>
<dbReference type="PANTHER" id="PTHR42732">
    <property type="entry name" value="BETA-GALACTOSIDASE"/>
    <property type="match status" value="1"/>
</dbReference>
<evidence type="ECO:0000313" key="9">
    <source>
        <dbReference type="EMBL" id="MCR2804770.1"/>
    </source>
</evidence>
<dbReference type="RefSeq" id="WP_257446081.1">
    <property type="nucleotide sequence ID" value="NZ_JANIPJ010000008.1"/>
</dbReference>
<dbReference type="SUPFAM" id="SSF49785">
    <property type="entry name" value="Galactose-binding domain-like"/>
    <property type="match status" value="1"/>
</dbReference>
<dbReference type="InterPro" id="IPR008979">
    <property type="entry name" value="Galactose-bd-like_sf"/>
</dbReference>
<proteinExistence type="inferred from homology"/>
<dbReference type="PANTHER" id="PTHR42732:SF1">
    <property type="entry name" value="BETA-MANNOSIDASE"/>
    <property type="match status" value="1"/>
</dbReference>
<dbReference type="InterPro" id="IPR017853">
    <property type="entry name" value="GH"/>
</dbReference>
<dbReference type="SUPFAM" id="SSF51445">
    <property type="entry name" value="(Trans)glycosidases"/>
    <property type="match status" value="1"/>
</dbReference>
<dbReference type="GO" id="GO:0004553">
    <property type="term" value="F:hydrolase activity, hydrolyzing O-glycosyl compounds"/>
    <property type="evidence" value="ECO:0007669"/>
    <property type="project" value="InterPro"/>
</dbReference>
<dbReference type="InterPro" id="IPR006104">
    <property type="entry name" value="Glyco_hydro_2_N"/>
</dbReference>
<dbReference type="EMBL" id="JANIPJ010000008">
    <property type="protein sequence ID" value="MCR2804770.1"/>
    <property type="molecule type" value="Genomic_DNA"/>
</dbReference>
<evidence type="ECO:0000259" key="4">
    <source>
        <dbReference type="Pfam" id="PF00703"/>
    </source>
</evidence>
<dbReference type="Proteomes" id="UP001141950">
    <property type="component" value="Unassembled WGS sequence"/>
</dbReference>
<feature type="domain" description="Glycoside hydrolase family 2 immunoglobulin-like beta-sandwich" evidence="4">
    <location>
        <begin position="165"/>
        <end position="269"/>
    </location>
</feature>
<dbReference type="GO" id="GO:0005975">
    <property type="term" value="P:carbohydrate metabolic process"/>
    <property type="evidence" value="ECO:0007669"/>
    <property type="project" value="InterPro"/>
</dbReference>
<dbReference type="InterPro" id="IPR006101">
    <property type="entry name" value="Glyco_hydro_2"/>
</dbReference>
<keyword evidence="2" id="KW-0378">Hydrolase</keyword>
<dbReference type="Pfam" id="PF16355">
    <property type="entry name" value="DUF4982"/>
    <property type="match status" value="1"/>
</dbReference>
<sequence>MRGIPFIQDWKFILGEPESPHLLATDDTSWRTLDLPHDWSVEFPFDQEKGEACTGYLPGGIGWYRKRFTSTPEMTGSKVIINFDGIYNRASIYCNGQLVRFHPYGYSPCLVDITDCLHAEGEDNLIAVKVDHSRYADSRWYTGSGIYRKAALHIMPKLHIPVWGTYYTTPDVDDASAVVRGVITLRNDEAGPQQAELICSLFGPDGQLAAKERVSCSLAGNQSEELQMEWKIPNPERWEIHDGKLYRAIVEVVDDGRTIQTVEDRIGIREFRFDVDKGFYFNGRNTLIKGVNLHHDGGLVGAAVPLDVWRRRLETLKACGCNAIRTAHNPASEDFLDLCDEMGFLVQEEFFDEWDNPKDKRSNGGEQRVDYITRGHAEFFREYAKQDLQDTVLRDRNHPCIFQWSIGNEIEWTYPKYNEATGYFGMNASGNYFWTLPPNSKDKIREIIQGLPRDAYDIDKTARLLSRWTKELDTTRPVTANCILPSASYESGYIDELDIAGYSYRRVIYDYGHQHYPDKPILGTENVAQWHEWKAVLEREHIPGIFLWTGIDHMGEAIQKPWPRKGSNLGLLDFAGFQKPSYHMFKSLWNEEAHVHLVTQTVEESLYRLNEAGELVEKVPGGWQERVWFWHDVNSHWNYRDGELVVVEVYSNCEEVSLYLNDTLVAAKRLEQFEDHIYKWAVPYAAGELRAVGKRAGESTSASIHTVGPIHTIQLLGDKDTLQIHPDHVVHVTVQLLDAQGHAITNQDVELAFEVEGECRILGVDNGSPDNVQPYQSTSLMTELGRGLLLVQGTKPGELAIKATCAAIHVVSNICKVKVVE</sequence>
<reference evidence="9" key="1">
    <citation type="submission" date="2022-08" db="EMBL/GenBank/DDBJ databases">
        <title>The genomic sequence of strain Paenibacillus sp. SCIV0701.</title>
        <authorList>
            <person name="Zhao H."/>
        </authorList>
    </citation>
    <scope>NUCLEOTIDE SEQUENCE</scope>
    <source>
        <strain evidence="9">SCIV0701</strain>
    </source>
</reference>
<protein>
    <submittedName>
        <fullName evidence="9">DUF4982 domain-containing protein</fullName>
    </submittedName>
</protein>
<evidence type="ECO:0000256" key="2">
    <source>
        <dbReference type="ARBA" id="ARBA00022801"/>
    </source>
</evidence>
<dbReference type="SUPFAM" id="SSF49303">
    <property type="entry name" value="beta-Galactosidase/glucuronidase domain"/>
    <property type="match status" value="1"/>
</dbReference>
<dbReference type="AlphaFoldDB" id="A0A9X2S950"/>